<name>A0A328TRM0_9GAMM</name>
<evidence type="ECO:0000313" key="3">
    <source>
        <dbReference type="Proteomes" id="UP000244334"/>
    </source>
</evidence>
<comment type="caution">
    <text evidence="2">The sequence shown here is derived from an EMBL/GenBank/DDBJ whole genome shotgun (WGS) entry which is preliminary data.</text>
</comment>
<feature type="transmembrane region" description="Helical" evidence="1">
    <location>
        <begin position="6"/>
        <end position="25"/>
    </location>
</feature>
<dbReference type="AlphaFoldDB" id="A0A328TRM0"/>
<proteinExistence type="predicted"/>
<organism evidence="2 3">
    <name type="scientific">Candidatus Erwinia dacicola</name>
    <dbReference type="NCBI Taxonomy" id="252393"/>
    <lineage>
        <taxon>Bacteria</taxon>
        <taxon>Pseudomonadati</taxon>
        <taxon>Pseudomonadota</taxon>
        <taxon>Gammaproteobacteria</taxon>
        <taxon>Enterobacterales</taxon>
        <taxon>Erwiniaceae</taxon>
        <taxon>Erwinia</taxon>
    </lineage>
</organism>
<evidence type="ECO:0000256" key="1">
    <source>
        <dbReference type="SAM" id="Phobius"/>
    </source>
</evidence>
<protein>
    <submittedName>
        <fullName evidence="2">Membrane protein</fullName>
    </submittedName>
</protein>
<gene>
    <name evidence="2" type="ORF">ACZ87_02756</name>
</gene>
<dbReference type="EMBL" id="LJAM02000348">
    <property type="protein sequence ID" value="RAP70436.1"/>
    <property type="molecule type" value="Genomic_DNA"/>
</dbReference>
<keyword evidence="1" id="KW-0472">Membrane</keyword>
<keyword evidence="1" id="KW-1133">Transmembrane helix</keyword>
<accession>A0A328TRM0</accession>
<reference evidence="2" key="1">
    <citation type="submission" date="2018-04" db="EMBL/GenBank/DDBJ databases">
        <title>Genomes of the Obligate Erwinia dacicola and Facultative Enterobacter sp. OLF Endosymbionts of the Olive Fruit fly, Bactrocera oleae.</title>
        <authorList>
            <person name="Estes A.M."/>
            <person name="Hearn D.J."/>
            <person name="Agarwal S."/>
            <person name="Pierson E.A."/>
            <person name="Dunning-Hotopp J.C."/>
        </authorList>
    </citation>
    <scope>NUCLEOTIDE SEQUENCE [LARGE SCALE GENOMIC DNA]</scope>
    <source>
        <strain evidence="2">Oroville</strain>
    </source>
</reference>
<sequence length="42" mass="4795">MLWFNALIGAVFVGLMAIGYLWFLMTKSHRDNAPHDVMLQGE</sequence>
<dbReference type="Proteomes" id="UP000244334">
    <property type="component" value="Unassembled WGS sequence"/>
</dbReference>
<keyword evidence="3" id="KW-1185">Reference proteome</keyword>
<evidence type="ECO:0000313" key="2">
    <source>
        <dbReference type="EMBL" id="RAP70436.1"/>
    </source>
</evidence>
<keyword evidence="1" id="KW-0812">Transmembrane</keyword>